<dbReference type="EMBL" id="GU170882">
    <property type="protein sequence ID" value="ADF28508.1"/>
    <property type="molecule type" value="mRNA"/>
</dbReference>
<dbReference type="InterPro" id="IPR051581">
    <property type="entry name" value="Ca-bind"/>
</dbReference>
<dbReference type="PANTHER" id="PTHR34524:SF6">
    <property type="entry name" value="CALCYPHOSINE LIKE"/>
    <property type="match status" value="1"/>
</dbReference>
<keyword evidence="1" id="KW-0479">Metal-binding</keyword>
<feature type="domain" description="EF-hand" evidence="4">
    <location>
        <begin position="90"/>
        <end position="125"/>
    </location>
</feature>
<dbReference type="Pfam" id="PF13499">
    <property type="entry name" value="EF-hand_7"/>
    <property type="match status" value="1"/>
</dbReference>
<protein>
    <submittedName>
        <fullName evidence="5">EF-hand protein-like protein</fullName>
    </submittedName>
</protein>
<dbReference type="PANTHER" id="PTHR34524">
    <property type="entry name" value="CALCYPHOSIN"/>
    <property type="match status" value="1"/>
</dbReference>
<dbReference type="InterPro" id="IPR011992">
    <property type="entry name" value="EF-hand-dom_pair"/>
</dbReference>
<evidence type="ECO:0000259" key="4">
    <source>
        <dbReference type="PROSITE" id="PS50222"/>
    </source>
</evidence>
<dbReference type="InterPro" id="IPR002048">
    <property type="entry name" value="EF_hand_dom"/>
</dbReference>
<dbReference type="Gene3D" id="1.10.238.10">
    <property type="entry name" value="EF-hand"/>
    <property type="match status" value="2"/>
</dbReference>
<evidence type="ECO:0000256" key="3">
    <source>
        <dbReference type="ARBA" id="ARBA00022837"/>
    </source>
</evidence>
<dbReference type="AlphaFoldDB" id="D5J6Y7"/>
<reference evidence="5" key="1">
    <citation type="journal article" date="2010" name="Cell. Mol. Life Sci.">
        <title>Venom components from Citharischius crawshayi spider (Family Theraphosidae): exploring transcriptome, venomics, and function.</title>
        <authorList>
            <person name="Diego-Garcia E."/>
            <person name="Peigneur S."/>
            <person name="Waelkens E."/>
            <person name="Debaveye S."/>
            <person name="Tytgat J."/>
        </authorList>
    </citation>
    <scope>NUCLEOTIDE SEQUENCE</scope>
    <source>
        <tissue evidence="5">Venom gland</tissue>
    </source>
</reference>
<dbReference type="ArachnoServer" id="AS001775">
    <property type="toxin name" value="EF-hand protein-1-Pelinobius muticus"/>
</dbReference>
<dbReference type="SUPFAM" id="SSF47473">
    <property type="entry name" value="EF-hand"/>
    <property type="match status" value="1"/>
</dbReference>
<dbReference type="InterPro" id="IPR018247">
    <property type="entry name" value="EF_Hand_1_Ca_BS"/>
</dbReference>
<organism evidence="5">
    <name type="scientific">Pelinobius muticus</name>
    <name type="common">King baboon spider</name>
    <name type="synonym">Citharischius crawshayi</name>
    <dbReference type="NCBI Taxonomy" id="753628"/>
    <lineage>
        <taxon>Eukaryota</taxon>
        <taxon>Metazoa</taxon>
        <taxon>Ecdysozoa</taxon>
        <taxon>Arthropoda</taxon>
        <taxon>Chelicerata</taxon>
        <taxon>Arachnida</taxon>
        <taxon>Araneae</taxon>
        <taxon>Mygalomorphae</taxon>
        <taxon>Avicularoidea</taxon>
        <taxon>Theraphosidae</taxon>
        <taxon>Pelinobius</taxon>
    </lineage>
</organism>
<dbReference type="SMART" id="SM00054">
    <property type="entry name" value="EFh"/>
    <property type="match status" value="3"/>
</dbReference>
<feature type="domain" description="EF-hand" evidence="4">
    <location>
        <begin position="54"/>
        <end position="89"/>
    </location>
</feature>
<dbReference type="GO" id="GO:0005509">
    <property type="term" value="F:calcium ion binding"/>
    <property type="evidence" value="ECO:0007669"/>
    <property type="project" value="InterPro"/>
</dbReference>
<evidence type="ECO:0000256" key="2">
    <source>
        <dbReference type="ARBA" id="ARBA00022737"/>
    </source>
</evidence>
<dbReference type="PROSITE" id="PS00018">
    <property type="entry name" value="EF_HAND_1"/>
    <property type="match status" value="2"/>
</dbReference>
<feature type="domain" description="EF-hand" evidence="4">
    <location>
        <begin position="18"/>
        <end position="53"/>
    </location>
</feature>
<sequence>MSEALEKLRQQCRARGANGIIGLGRAFRLMDDNRDKKLNLEEMKLGLQEYGADIEPSEVDSLFKELDRDGSGTVNFDEFLRAVRPPLPQERLDMIAKAFAKMDKTGDEVVNLPDLKVVYNAKEHPDVIGGKKSEDEVLVEFPQNFETPNNPDGKVTKQEFIDYYTGVSSSIDLDEYFVTMMQKAWQM</sequence>
<dbReference type="PROSITE" id="PS50222">
    <property type="entry name" value="EF_HAND_2"/>
    <property type="match status" value="3"/>
</dbReference>
<dbReference type="CDD" id="cd00051">
    <property type="entry name" value="EFh"/>
    <property type="match status" value="1"/>
</dbReference>
<evidence type="ECO:0000313" key="5">
    <source>
        <dbReference type="EMBL" id="ADF28508.1"/>
    </source>
</evidence>
<keyword evidence="3" id="KW-0106">Calcium</keyword>
<keyword evidence="2" id="KW-0677">Repeat</keyword>
<evidence type="ECO:0000256" key="1">
    <source>
        <dbReference type="ARBA" id="ARBA00022723"/>
    </source>
</evidence>
<proteinExistence type="evidence at transcript level"/>
<name>D5J6Y7_PELMU</name>
<accession>D5J6Y7</accession>